<keyword evidence="4" id="KW-0238">DNA-binding</keyword>
<dbReference type="GO" id="GO:0000783">
    <property type="term" value="C:nuclear telomere cap complex"/>
    <property type="evidence" value="ECO:0007669"/>
    <property type="project" value="TreeGrafter"/>
</dbReference>
<proteinExistence type="predicted"/>
<dbReference type="SMART" id="SM00976">
    <property type="entry name" value="Telo_bind"/>
    <property type="match status" value="1"/>
</dbReference>
<dbReference type="CDD" id="cd04497">
    <property type="entry name" value="hPOT1_OB1_like"/>
    <property type="match status" value="1"/>
</dbReference>
<evidence type="ECO:0000256" key="1">
    <source>
        <dbReference type="ARBA" id="ARBA00004574"/>
    </source>
</evidence>
<dbReference type="GO" id="GO:0098505">
    <property type="term" value="F:G-rich strand telomeric DNA binding"/>
    <property type="evidence" value="ECO:0007669"/>
    <property type="project" value="TreeGrafter"/>
</dbReference>
<evidence type="ECO:0000313" key="7">
    <source>
        <dbReference type="Proteomes" id="UP001202328"/>
    </source>
</evidence>
<evidence type="ECO:0000313" key="6">
    <source>
        <dbReference type="EMBL" id="KAI3912501.1"/>
    </source>
</evidence>
<evidence type="ECO:0000259" key="5">
    <source>
        <dbReference type="SMART" id="SM00976"/>
    </source>
</evidence>
<gene>
    <name evidence="6" type="ORF">MKW98_020963</name>
</gene>
<evidence type="ECO:0000256" key="2">
    <source>
        <dbReference type="ARBA" id="ARBA00022454"/>
    </source>
</evidence>
<dbReference type="GO" id="GO:0010521">
    <property type="term" value="F:telomerase inhibitor activity"/>
    <property type="evidence" value="ECO:0007669"/>
    <property type="project" value="TreeGrafter"/>
</dbReference>
<dbReference type="PANTHER" id="PTHR14513">
    <property type="entry name" value="PROTECTION OF TELOMERES 1"/>
    <property type="match status" value="1"/>
</dbReference>
<dbReference type="AlphaFoldDB" id="A0AAD4SNT0"/>
<keyword evidence="7" id="KW-1185">Reference proteome</keyword>
<dbReference type="Pfam" id="PF02765">
    <property type="entry name" value="POT1"/>
    <property type="match status" value="1"/>
</dbReference>
<dbReference type="InterPro" id="IPR028389">
    <property type="entry name" value="POT1"/>
</dbReference>
<comment type="caution">
    <text evidence="6">The sequence shown here is derived from an EMBL/GenBank/DDBJ whole genome shotgun (WGS) entry which is preliminary data.</text>
</comment>
<comment type="subcellular location">
    <subcellularLocation>
        <location evidence="1">Chromosome</location>
        <location evidence="1">Telomere</location>
    </subcellularLocation>
</comment>
<dbReference type="InterPro" id="IPR012340">
    <property type="entry name" value="NA-bd_OB-fold"/>
</dbReference>
<keyword evidence="2" id="KW-0158">Chromosome</keyword>
<evidence type="ECO:0000256" key="4">
    <source>
        <dbReference type="ARBA" id="ARBA00023125"/>
    </source>
</evidence>
<dbReference type="PANTHER" id="PTHR14513:SF0">
    <property type="entry name" value="PROTECTION OF TELOMERES PROTEIN 1"/>
    <property type="match status" value="1"/>
</dbReference>
<dbReference type="InterPro" id="IPR011564">
    <property type="entry name" value="Telomer_end-bd_POT1/Cdc13"/>
</dbReference>
<dbReference type="Pfam" id="PF25507">
    <property type="entry name" value="OB_POT1A"/>
    <property type="match status" value="1"/>
</dbReference>
<organism evidence="6 7">
    <name type="scientific">Papaver atlanticum</name>
    <dbReference type="NCBI Taxonomy" id="357466"/>
    <lineage>
        <taxon>Eukaryota</taxon>
        <taxon>Viridiplantae</taxon>
        <taxon>Streptophyta</taxon>
        <taxon>Embryophyta</taxon>
        <taxon>Tracheophyta</taxon>
        <taxon>Spermatophyta</taxon>
        <taxon>Magnoliopsida</taxon>
        <taxon>Ranunculales</taxon>
        <taxon>Papaveraceae</taxon>
        <taxon>Papaveroideae</taxon>
        <taxon>Papaver</taxon>
    </lineage>
</organism>
<evidence type="ECO:0000256" key="3">
    <source>
        <dbReference type="ARBA" id="ARBA00022895"/>
    </source>
</evidence>
<feature type="domain" description="Telomeric single stranded DNA binding POT1/Cdc13" evidence="5">
    <location>
        <begin position="6"/>
        <end position="141"/>
    </location>
</feature>
<reference evidence="6" key="1">
    <citation type="submission" date="2022-04" db="EMBL/GenBank/DDBJ databases">
        <title>A functionally conserved STORR gene fusion in Papaver species that diverged 16.8 million years ago.</title>
        <authorList>
            <person name="Catania T."/>
        </authorList>
    </citation>
    <scope>NUCLEOTIDE SEQUENCE</scope>
    <source>
        <strain evidence="6">S-188037</strain>
    </source>
</reference>
<dbReference type="InterPro" id="IPR057620">
    <property type="entry name" value="POT1A/B-like_OB"/>
</dbReference>
<dbReference type="Gene3D" id="2.40.50.140">
    <property type="entry name" value="Nucleic acid-binding proteins"/>
    <property type="match status" value="2"/>
</dbReference>
<keyword evidence="3" id="KW-0779">Telomere</keyword>
<name>A0AAD4SNT0_9MAGN</name>
<dbReference type="GO" id="GO:0016233">
    <property type="term" value="P:telomere capping"/>
    <property type="evidence" value="ECO:0007669"/>
    <property type="project" value="TreeGrafter"/>
</dbReference>
<protein>
    <recommendedName>
        <fullName evidence="5">Telomeric single stranded DNA binding POT1/Cdc13 domain-containing protein</fullName>
    </recommendedName>
</protein>
<dbReference type="GO" id="GO:0032210">
    <property type="term" value="P:regulation of telomere maintenance via telomerase"/>
    <property type="evidence" value="ECO:0007669"/>
    <property type="project" value="TreeGrafter"/>
</dbReference>
<dbReference type="EMBL" id="JAJJMB010009728">
    <property type="protein sequence ID" value="KAI3912501.1"/>
    <property type="molecule type" value="Genomic_DNA"/>
</dbReference>
<sequence length="462" mass="52785">MMRGEFTPLIEASTRVEKAVNLIGSVVEIGLRRQSKGTDYVYTLKIVDERFLDTAFAINFFAEEVEDFPLVGSVGDLLLVFNVLIKKRKEEFHGLFNKRKSSYALYDGRPGDDCIAYCVSPLYRFRNWHIERVKVLRTWLTTFQLGAGTNKLLRPIKEMNMVEFDLICKVLHSYEVSKNEWMLLVWDGTDTPALDFEITLSDAPEKQLPLEPENPPLSRDVRRNFPTVGSILRVSVKCIKFDVHLVCSGQWVRLRAVTSHRKSSFWGGALTDSSKIRFLSDTDSTVVQRLGSYNDRISSYTGRVSAIPSPITEIISVSGPLVTLLDVVNYSEVTAKFKCVVRVVGVYSCRAENFHETTSGKYVMRLTLEDPTARIHAYLYDEDGVKFFGGYHTVEVLRKKRNELLGIDDEDDGIYEGENKRVLINPPWIQCCLKSYYLDKNDQFGSRTYRIFGTKLVDYTIA</sequence>
<accession>A0AAD4SNT0</accession>
<dbReference type="Proteomes" id="UP001202328">
    <property type="component" value="Unassembled WGS sequence"/>
</dbReference>
<dbReference type="SUPFAM" id="SSF50249">
    <property type="entry name" value="Nucleic acid-binding proteins"/>
    <property type="match status" value="2"/>
</dbReference>